<dbReference type="RefSeq" id="WP_060192444.1">
    <property type="nucleotide sequence ID" value="NZ_LPHD01000049.1"/>
</dbReference>
<feature type="binding site" evidence="8">
    <location>
        <position position="150"/>
    </location>
    <ligand>
        <name>Zn(2+)</name>
        <dbReference type="ChEBI" id="CHEBI:29105"/>
    </ligand>
</feature>
<keyword evidence="5 8" id="KW-0547">Nucleotide-binding</keyword>
<dbReference type="EMBL" id="LPHD01000049">
    <property type="protein sequence ID" value="KWA84046.1"/>
    <property type="molecule type" value="Genomic_DNA"/>
</dbReference>
<keyword evidence="4 8" id="KW-0808">Transferase</keyword>
<feature type="binding site" evidence="8">
    <location>
        <position position="184"/>
    </location>
    <ligand>
        <name>Zn(2+)</name>
        <dbReference type="ChEBI" id="CHEBI:29105"/>
    </ligand>
</feature>
<evidence type="ECO:0000256" key="12">
    <source>
        <dbReference type="RuleBase" id="RU004165"/>
    </source>
</evidence>
<keyword evidence="8" id="KW-0479">Metal-binding</keyword>
<dbReference type="AlphaFoldDB" id="A0A119HFJ8"/>
<feature type="binding site" evidence="10">
    <location>
        <begin position="173"/>
        <end position="176"/>
    </location>
    <ligand>
        <name>substrate</name>
    </ligand>
</feature>
<keyword evidence="6 8" id="KW-0418">Kinase</keyword>
<feature type="binding site" evidence="8">
    <location>
        <begin position="9"/>
        <end position="16"/>
    </location>
    <ligand>
        <name>ATP</name>
        <dbReference type="ChEBI" id="CHEBI:30616"/>
    </ligand>
</feature>
<dbReference type="NCBIfam" id="NF003300">
    <property type="entry name" value="PRK04296.1-5"/>
    <property type="match status" value="1"/>
</dbReference>
<comment type="catalytic activity">
    <reaction evidence="8 11">
        <text>thymidine + ATP = dTMP + ADP + H(+)</text>
        <dbReference type="Rhea" id="RHEA:19129"/>
        <dbReference type="ChEBI" id="CHEBI:15378"/>
        <dbReference type="ChEBI" id="CHEBI:17748"/>
        <dbReference type="ChEBI" id="CHEBI:30616"/>
        <dbReference type="ChEBI" id="CHEBI:63528"/>
        <dbReference type="ChEBI" id="CHEBI:456216"/>
        <dbReference type="EC" id="2.7.1.21"/>
    </reaction>
</comment>
<dbReference type="EC" id="2.7.1.21" evidence="2 8"/>
<gene>
    <name evidence="8" type="primary">tdk</name>
    <name evidence="13" type="ORF">WL29_22020</name>
</gene>
<evidence type="ECO:0000256" key="4">
    <source>
        <dbReference type="ARBA" id="ARBA00022679"/>
    </source>
</evidence>
<dbReference type="PIRSF" id="PIRSF035805">
    <property type="entry name" value="TK_cell"/>
    <property type="match status" value="1"/>
</dbReference>
<dbReference type="GO" id="GO:0005829">
    <property type="term" value="C:cytosol"/>
    <property type="evidence" value="ECO:0007669"/>
    <property type="project" value="TreeGrafter"/>
</dbReference>
<evidence type="ECO:0000256" key="9">
    <source>
        <dbReference type="PIRSR" id="PIRSR035805-1"/>
    </source>
</evidence>
<comment type="similarity">
    <text evidence="1 8 12">Belongs to the thymidine kinase family.</text>
</comment>
<evidence type="ECO:0000256" key="11">
    <source>
        <dbReference type="RuleBase" id="RU000544"/>
    </source>
</evidence>
<keyword evidence="3 8" id="KW-0237">DNA synthesis</keyword>
<comment type="caution">
    <text evidence="13">The sequence shown here is derived from an EMBL/GenBank/DDBJ whole genome shotgun (WGS) entry which is preliminary data.</text>
</comment>
<evidence type="ECO:0000256" key="6">
    <source>
        <dbReference type="ARBA" id="ARBA00022777"/>
    </source>
</evidence>
<dbReference type="GO" id="GO:0071897">
    <property type="term" value="P:DNA biosynthetic process"/>
    <property type="evidence" value="ECO:0007669"/>
    <property type="project" value="UniProtKB-KW"/>
</dbReference>
<evidence type="ECO:0000256" key="1">
    <source>
        <dbReference type="ARBA" id="ARBA00007587"/>
    </source>
</evidence>
<evidence type="ECO:0000256" key="3">
    <source>
        <dbReference type="ARBA" id="ARBA00022634"/>
    </source>
</evidence>
<keyword evidence="7 8" id="KW-0067">ATP-binding</keyword>
<dbReference type="InterPro" id="IPR001267">
    <property type="entry name" value="Thymidine_kinase"/>
</dbReference>
<proteinExistence type="inferred from homology"/>
<organism evidence="13 14">
    <name type="scientific">Burkholderia ubonensis</name>
    <dbReference type="NCBI Taxonomy" id="101571"/>
    <lineage>
        <taxon>Bacteria</taxon>
        <taxon>Pseudomonadati</taxon>
        <taxon>Pseudomonadota</taxon>
        <taxon>Betaproteobacteria</taxon>
        <taxon>Burkholderiales</taxon>
        <taxon>Burkholderiaceae</taxon>
        <taxon>Burkholderia</taxon>
        <taxon>Burkholderia cepacia complex</taxon>
    </lineage>
</organism>
<name>A0A119HFJ8_9BURK</name>
<dbReference type="Gene3D" id="3.40.50.300">
    <property type="entry name" value="P-loop containing nucleotide triphosphate hydrolases"/>
    <property type="match status" value="1"/>
</dbReference>
<dbReference type="GO" id="GO:0004797">
    <property type="term" value="F:thymidine kinase activity"/>
    <property type="evidence" value="ECO:0007669"/>
    <property type="project" value="UniProtKB-UniRule"/>
</dbReference>
<comment type="subcellular location">
    <subcellularLocation>
        <location evidence="8">Cytoplasm</location>
    </subcellularLocation>
</comment>
<dbReference type="HAMAP" id="MF_00124">
    <property type="entry name" value="Thymidine_kinase"/>
    <property type="match status" value="1"/>
</dbReference>
<keyword evidence="8" id="KW-0862">Zinc</keyword>
<dbReference type="InterPro" id="IPR027417">
    <property type="entry name" value="P-loop_NTPase"/>
</dbReference>
<dbReference type="Proteomes" id="UP000060630">
    <property type="component" value="Unassembled WGS sequence"/>
</dbReference>
<comment type="subunit">
    <text evidence="8">Homotetramer.</text>
</comment>
<reference evidence="13 14" key="1">
    <citation type="submission" date="2015-11" db="EMBL/GenBank/DDBJ databases">
        <title>Expanding the genomic diversity of Burkholderia species for the development of highly accurate diagnostics.</title>
        <authorList>
            <person name="Sahl J."/>
            <person name="Keim P."/>
            <person name="Wagner D."/>
        </authorList>
    </citation>
    <scope>NUCLEOTIDE SEQUENCE [LARGE SCALE GENOMIC DNA]</scope>
    <source>
        <strain evidence="13 14">MSMB2087WGS</strain>
    </source>
</reference>
<feature type="binding site" evidence="8">
    <location>
        <position position="148"/>
    </location>
    <ligand>
        <name>Zn(2+)</name>
        <dbReference type="ChEBI" id="CHEBI:29105"/>
    </ligand>
</feature>
<keyword evidence="8" id="KW-0963">Cytoplasm</keyword>
<feature type="binding site" evidence="10">
    <location>
        <position position="180"/>
    </location>
    <ligand>
        <name>substrate</name>
    </ligand>
</feature>
<evidence type="ECO:0000313" key="14">
    <source>
        <dbReference type="Proteomes" id="UP000060630"/>
    </source>
</evidence>
<evidence type="ECO:0000256" key="5">
    <source>
        <dbReference type="ARBA" id="ARBA00022741"/>
    </source>
</evidence>
<dbReference type="Pfam" id="PF00265">
    <property type="entry name" value="TK"/>
    <property type="match status" value="1"/>
</dbReference>
<evidence type="ECO:0000313" key="13">
    <source>
        <dbReference type="EMBL" id="KWA84046.1"/>
    </source>
</evidence>
<dbReference type="GO" id="GO:0008270">
    <property type="term" value="F:zinc ion binding"/>
    <property type="evidence" value="ECO:0007669"/>
    <property type="project" value="UniProtKB-UniRule"/>
</dbReference>
<accession>A0A119HFJ8</accession>
<dbReference type="PANTHER" id="PTHR11441:SF0">
    <property type="entry name" value="THYMIDINE KINASE, CYTOSOLIC"/>
    <property type="match status" value="1"/>
</dbReference>
<dbReference type="PANTHER" id="PTHR11441">
    <property type="entry name" value="THYMIDINE KINASE"/>
    <property type="match status" value="1"/>
</dbReference>
<evidence type="ECO:0000256" key="10">
    <source>
        <dbReference type="PIRSR" id="PIRSR035805-2"/>
    </source>
</evidence>
<dbReference type="GO" id="GO:0005524">
    <property type="term" value="F:ATP binding"/>
    <property type="evidence" value="ECO:0007669"/>
    <property type="project" value="UniProtKB-UniRule"/>
</dbReference>
<dbReference type="SUPFAM" id="SSF52540">
    <property type="entry name" value="P-loop containing nucleoside triphosphate hydrolases"/>
    <property type="match status" value="1"/>
</dbReference>
<evidence type="ECO:0000256" key="2">
    <source>
        <dbReference type="ARBA" id="ARBA00012118"/>
    </source>
</evidence>
<evidence type="ECO:0000256" key="7">
    <source>
        <dbReference type="ARBA" id="ARBA00022840"/>
    </source>
</evidence>
<protein>
    <recommendedName>
        <fullName evidence="2 8">Thymidine kinase</fullName>
        <ecNumber evidence="2 8">2.7.1.21</ecNumber>
    </recommendedName>
</protein>
<sequence>MAKLYARFAAMNAGKSTQLLQIEHNYKSNGRRVQLITAKVDDRFGSGRITSRLGVSSIAATFSAKTDMFLVVQQYWETTPQDKLGAILIDEAQFLTGEQVRELHRAVHTFDVPVLCFLIRSDFQGMPFDGAAMLLTLAEDIEEIKNVCSCGAKATMNMRVDAEGNRVRSGPQVLIGDATYRQVCGKCFYN</sequence>
<dbReference type="GO" id="GO:0046104">
    <property type="term" value="P:thymidine metabolic process"/>
    <property type="evidence" value="ECO:0007669"/>
    <property type="project" value="TreeGrafter"/>
</dbReference>
<feature type="binding site" evidence="8">
    <location>
        <begin position="90"/>
        <end position="93"/>
    </location>
    <ligand>
        <name>ATP</name>
        <dbReference type="ChEBI" id="CHEBI:30616"/>
    </ligand>
</feature>
<dbReference type="SUPFAM" id="SSF57716">
    <property type="entry name" value="Glucocorticoid receptor-like (DNA-binding domain)"/>
    <property type="match status" value="1"/>
</dbReference>
<feature type="active site" description="Proton acceptor" evidence="8 9">
    <location>
        <position position="91"/>
    </location>
</feature>
<evidence type="ECO:0000256" key="8">
    <source>
        <dbReference type="HAMAP-Rule" id="MF_00124"/>
    </source>
</evidence>
<feature type="binding site" evidence="8">
    <location>
        <position position="187"/>
    </location>
    <ligand>
        <name>Zn(2+)</name>
        <dbReference type="ChEBI" id="CHEBI:29105"/>
    </ligand>
</feature>